<dbReference type="InterPro" id="IPR013216">
    <property type="entry name" value="Methyltransf_11"/>
</dbReference>
<evidence type="ECO:0000256" key="4">
    <source>
        <dbReference type="SAM" id="MobiDB-lite"/>
    </source>
</evidence>
<dbReference type="CDD" id="cd02440">
    <property type="entry name" value="AdoMet_MTases"/>
    <property type="match status" value="1"/>
</dbReference>
<protein>
    <submittedName>
        <fullName evidence="6">Class I SAM-dependent methyltransferase</fullName>
    </submittedName>
</protein>
<dbReference type="PANTHER" id="PTHR44942:SF4">
    <property type="entry name" value="METHYLTRANSFERASE TYPE 11 DOMAIN-CONTAINING PROTEIN"/>
    <property type="match status" value="1"/>
</dbReference>
<evidence type="ECO:0000313" key="7">
    <source>
        <dbReference type="Proteomes" id="UP000291838"/>
    </source>
</evidence>
<dbReference type="PANTHER" id="PTHR44942">
    <property type="entry name" value="METHYLTRANSF_11 DOMAIN-CONTAINING PROTEIN"/>
    <property type="match status" value="1"/>
</dbReference>
<dbReference type="GO" id="GO:0032259">
    <property type="term" value="P:methylation"/>
    <property type="evidence" value="ECO:0007669"/>
    <property type="project" value="UniProtKB-KW"/>
</dbReference>
<dbReference type="OrthoDB" id="9797252at2"/>
<feature type="domain" description="Methyltransferase type 11" evidence="5">
    <location>
        <begin position="80"/>
        <end position="167"/>
    </location>
</feature>
<dbReference type="AlphaFoldDB" id="A0A4V1RLL4"/>
<feature type="region of interest" description="Disordered" evidence="4">
    <location>
        <begin position="1"/>
        <end position="35"/>
    </location>
</feature>
<dbReference type="InterPro" id="IPR051052">
    <property type="entry name" value="Diverse_substrate_MTase"/>
</dbReference>
<dbReference type="EMBL" id="SDWS01000001">
    <property type="protein sequence ID" value="RYB96192.1"/>
    <property type="molecule type" value="Genomic_DNA"/>
</dbReference>
<evidence type="ECO:0000256" key="3">
    <source>
        <dbReference type="ARBA" id="ARBA00022679"/>
    </source>
</evidence>
<comment type="similarity">
    <text evidence="1">Belongs to the methyltransferase superfamily.</text>
</comment>
<keyword evidence="7" id="KW-1185">Reference proteome</keyword>
<dbReference type="InterPro" id="IPR029063">
    <property type="entry name" value="SAM-dependent_MTases_sf"/>
</dbReference>
<name>A0A4V1RLL4_9ACTN</name>
<evidence type="ECO:0000259" key="5">
    <source>
        <dbReference type="Pfam" id="PF08241"/>
    </source>
</evidence>
<organism evidence="6 7">
    <name type="scientific">Nocardioides glacieisoli</name>
    <dbReference type="NCBI Taxonomy" id="1168730"/>
    <lineage>
        <taxon>Bacteria</taxon>
        <taxon>Bacillati</taxon>
        <taxon>Actinomycetota</taxon>
        <taxon>Actinomycetes</taxon>
        <taxon>Propionibacteriales</taxon>
        <taxon>Nocardioidaceae</taxon>
        <taxon>Nocardioides</taxon>
    </lineage>
</organism>
<proteinExistence type="inferred from homology"/>
<keyword evidence="3 6" id="KW-0808">Transferase</keyword>
<dbReference type="SUPFAM" id="SSF53335">
    <property type="entry name" value="S-adenosyl-L-methionine-dependent methyltransferases"/>
    <property type="match status" value="1"/>
</dbReference>
<reference evidence="6 7" key="1">
    <citation type="submission" date="2019-01" db="EMBL/GenBank/DDBJ databases">
        <title>Novel species of Nocardioides.</title>
        <authorList>
            <person name="Liu Q."/>
            <person name="Xin Y.-H."/>
        </authorList>
    </citation>
    <scope>NUCLEOTIDE SEQUENCE [LARGE SCALE GENOMIC DNA]</scope>
    <source>
        <strain evidence="6 7">HLT3-15</strain>
    </source>
</reference>
<dbReference type="Pfam" id="PF08241">
    <property type="entry name" value="Methyltransf_11"/>
    <property type="match status" value="1"/>
</dbReference>
<comment type="caution">
    <text evidence="6">The sequence shown here is derived from an EMBL/GenBank/DDBJ whole genome shotgun (WGS) entry which is preliminary data.</text>
</comment>
<dbReference type="Proteomes" id="UP000291838">
    <property type="component" value="Unassembled WGS sequence"/>
</dbReference>
<keyword evidence="2 6" id="KW-0489">Methyltransferase</keyword>
<accession>A0A4V1RLL4</accession>
<dbReference type="GO" id="GO:0008757">
    <property type="term" value="F:S-adenosylmethionine-dependent methyltransferase activity"/>
    <property type="evidence" value="ECO:0007669"/>
    <property type="project" value="InterPro"/>
</dbReference>
<gene>
    <name evidence="6" type="ORF">EUA06_00990</name>
</gene>
<dbReference type="Gene3D" id="3.40.50.150">
    <property type="entry name" value="Vaccinia Virus protein VP39"/>
    <property type="match status" value="1"/>
</dbReference>
<evidence type="ECO:0000256" key="1">
    <source>
        <dbReference type="ARBA" id="ARBA00008361"/>
    </source>
</evidence>
<sequence>MGHRRRRRQRHRGILGRPRRRAHLRPAAPAPVGSSRLLPVTSTRATSFGAWAEQYDDHRPTYPDDAVGWLLPPHAVRVAEVGAGTGKLTDRLVGRGLDLDVVEPDGRMLALVADRHPGLRVHEAGADALPLDDGSVDAVLVADAWHWFPKAEASAEVARVLRPGGWLGCVWNVPVLEHDWQWRAMRLDPALAHPEDTDPMERLDLASGSAEQRSFRWTWTLTPAQWRGFVSTVSHVALLPEAEREAALDETERLVTEACEAAGASGVPLDHDAVCIRWSPDGGAA</sequence>
<evidence type="ECO:0000256" key="2">
    <source>
        <dbReference type="ARBA" id="ARBA00022603"/>
    </source>
</evidence>
<feature type="compositionally biased region" description="Basic residues" evidence="4">
    <location>
        <begin position="1"/>
        <end position="24"/>
    </location>
</feature>
<evidence type="ECO:0000313" key="6">
    <source>
        <dbReference type="EMBL" id="RYB96192.1"/>
    </source>
</evidence>